<dbReference type="EMBL" id="JBICBT010001386">
    <property type="protein sequence ID" value="KAL3070030.1"/>
    <property type="molecule type" value="Genomic_DNA"/>
</dbReference>
<feature type="transmembrane region" description="Helical" evidence="2">
    <location>
        <begin position="120"/>
        <end position="142"/>
    </location>
</feature>
<dbReference type="PANTHER" id="PTHR24139:SF34">
    <property type="entry name" value="85_88 KDA CALCIUM-INDEPENDENT PHOSPHOLIPASE A2"/>
    <property type="match status" value="1"/>
</dbReference>
<organism evidence="3 4">
    <name type="scientific">Heterodera trifolii</name>
    <dbReference type="NCBI Taxonomy" id="157864"/>
    <lineage>
        <taxon>Eukaryota</taxon>
        <taxon>Metazoa</taxon>
        <taxon>Ecdysozoa</taxon>
        <taxon>Nematoda</taxon>
        <taxon>Chromadorea</taxon>
        <taxon>Rhabditida</taxon>
        <taxon>Tylenchina</taxon>
        <taxon>Tylenchomorpha</taxon>
        <taxon>Tylenchoidea</taxon>
        <taxon>Heteroderidae</taxon>
        <taxon>Heteroderinae</taxon>
        <taxon>Heterodera</taxon>
    </lineage>
</organism>
<dbReference type="Gene3D" id="1.25.40.20">
    <property type="entry name" value="Ankyrin repeat-containing domain"/>
    <property type="match status" value="1"/>
</dbReference>
<dbReference type="Gene3D" id="3.40.1090.10">
    <property type="entry name" value="Cytosolic phospholipase A2 catalytic domain"/>
    <property type="match status" value="1"/>
</dbReference>
<dbReference type="InterPro" id="IPR016035">
    <property type="entry name" value="Acyl_Trfase/lysoPLipase"/>
</dbReference>
<keyword evidence="2" id="KW-1133">Transmembrane helix</keyword>
<feature type="transmembrane region" description="Helical" evidence="2">
    <location>
        <begin position="171"/>
        <end position="192"/>
    </location>
</feature>
<evidence type="ECO:0000256" key="1">
    <source>
        <dbReference type="ARBA" id="ARBA00022801"/>
    </source>
</evidence>
<evidence type="ECO:0000313" key="3">
    <source>
        <dbReference type="EMBL" id="KAL3070030.1"/>
    </source>
</evidence>
<accession>A0ABD2HYH9</accession>
<dbReference type="PANTHER" id="PTHR24139">
    <property type="entry name" value="CALCIUM-INDEPENDENT PHOSPHOLIPASE A2"/>
    <property type="match status" value="1"/>
</dbReference>
<dbReference type="Proteomes" id="UP001620626">
    <property type="component" value="Unassembled WGS sequence"/>
</dbReference>
<dbReference type="AlphaFoldDB" id="A0ABD2HYH9"/>
<comment type="caution">
    <text evidence="3">The sequence shown here is derived from an EMBL/GenBank/DDBJ whole genome shotgun (WGS) entry which is preliminary data.</text>
</comment>
<keyword evidence="4" id="KW-1185">Reference proteome</keyword>
<dbReference type="GO" id="GO:0016787">
    <property type="term" value="F:hydrolase activity"/>
    <property type="evidence" value="ECO:0007669"/>
    <property type="project" value="UniProtKB-KW"/>
</dbReference>
<sequence length="247" mass="27444">MMLLANGADPKATDSASMSPLAHVVENETGEFQVAKLLLCFRAKLNVPAGKSDKINEKALAKLVAKLNTEKKKKRDTKSEESAVKKPECVAVEEAIWKEWQQMALKREEMNKGKTRYARAWASVLFHWMVAEFGVVLVQMLIEIESMMYGEGLPSGDRQSQKNLVQKHFNWIIGTSTGAIVALALVGGTSLIDCLRLYLRLKDSAFGERAQLIGYNAQNLESFFRAQFGENNKMAELSLGNCGICHS</sequence>
<protein>
    <submittedName>
        <fullName evidence="3">Uncharacterized protein</fullName>
    </submittedName>
</protein>
<dbReference type="SUPFAM" id="SSF52151">
    <property type="entry name" value="FabD/lysophospholipase-like"/>
    <property type="match status" value="1"/>
</dbReference>
<keyword evidence="2" id="KW-0812">Transmembrane</keyword>
<keyword evidence="1" id="KW-0378">Hydrolase</keyword>
<dbReference type="InterPro" id="IPR036770">
    <property type="entry name" value="Ankyrin_rpt-contain_sf"/>
</dbReference>
<reference evidence="3 4" key="1">
    <citation type="submission" date="2024-10" db="EMBL/GenBank/DDBJ databases">
        <authorList>
            <person name="Kim D."/>
        </authorList>
    </citation>
    <scope>NUCLEOTIDE SEQUENCE [LARGE SCALE GENOMIC DNA]</scope>
    <source>
        <strain evidence="3">BH-2024</strain>
    </source>
</reference>
<evidence type="ECO:0000313" key="4">
    <source>
        <dbReference type="Proteomes" id="UP001620626"/>
    </source>
</evidence>
<evidence type="ECO:0000256" key="2">
    <source>
        <dbReference type="SAM" id="Phobius"/>
    </source>
</evidence>
<name>A0ABD2HYH9_9BILA</name>
<dbReference type="InterPro" id="IPR047148">
    <property type="entry name" value="PLPL9"/>
</dbReference>
<proteinExistence type="predicted"/>
<keyword evidence="2" id="KW-0472">Membrane</keyword>
<gene>
    <name evidence="3" type="ORF">niasHT_033540</name>
</gene>